<evidence type="ECO:0000256" key="13">
    <source>
        <dbReference type="SAM" id="Phobius"/>
    </source>
</evidence>
<keyword evidence="6 13" id="KW-0812">Transmembrane</keyword>
<evidence type="ECO:0000256" key="10">
    <source>
        <dbReference type="ARBA" id="ARBA00022989"/>
    </source>
</evidence>
<accession>A0A172UU64</accession>
<feature type="transmembrane region" description="Helical" evidence="13">
    <location>
        <begin position="130"/>
        <end position="153"/>
    </location>
</feature>
<feature type="transmembrane region" description="Helical" evidence="13">
    <location>
        <begin position="40"/>
        <end position="62"/>
    </location>
</feature>
<dbReference type="PANTHER" id="PTHR35864:SF1">
    <property type="entry name" value="ZINC METALLOPROTEASE YWHC-RELATED"/>
    <property type="match status" value="1"/>
</dbReference>
<dbReference type="KEGG" id="madi:A7U43_27225"/>
<keyword evidence="7" id="KW-0479">Metal-binding</keyword>
<evidence type="ECO:0000256" key="8">
    <source>
        <dbReference type="ARBA" id="ARBA00022801"/>
    </source>
</evidence>
<keyword evidence="15" id="KW-1185">Reference proteome</keyword>
<dbReference type="RefSeq" id="WP_068001431.1">
    <property type="nucleotide sequence ID" value="NZ_CP015596.1"/>
</dbReference>
<proteinExistence type="inferred from homology"/>
<dbReference type="GO" id="GO:0006508">
    <property type="term" value="P:proteolysis"/>
    <property type="evidence" value="ECO:0007669"/>
    <property type="project" value="UniProtKB-KW"/>
</dbReference>
<feature type="transmembrane region" description="Helical" evidence="13">
    <location>
        <begin position="96"/>
        <end position="118"/>
    </location>
</feature>
<feature type="transmembrane region" description="Helical" evidence="13">
    <location>
        <begin position="209"/>
        <end position="235"/>
    </location>
</feature>
<dbReference type="PANTHER" id="PTHR35864">
    <property type="entry name" value="ZINC METALLOPROTEASE MJ0611-RELATED"/>
    <property type="match status" value="1"/>
</dbReference>
<keyword evidence="12 13" id="KW-0472">Membrane</keyword>
<dbReference type="CDD" id="cd06158">
    <property type="entry name" value="S2P-M50_like_1"/>
    <property type="match status" value="1"/>
</dbReference>
<evidence type="ECO:0000256" key="3">
    <source>
        <dbReference type="ARBA" id="ARBA00007931"/>
    </source>
</evidence>
<evidence type="ECO:0000256" key="9">
    <source>
        <dbReference type="ARBA" id="ARBA00022833"/>
    </source>
</evidence>
<dbReference type="OrthoDB" id="9800627at2"/>
<evidence type="ECO:0008006" key="16">
    <source>
        <dbReference type="Google" id="ProtNLM"/>
    </source>
</evidence>
<dbReference type="GO" id="GO:0008237">
    <property type="term" value="F:metallopeptidase activity"/>
    <property type="evidence" value="ECO:0007669"/>
    <property type="project" value="UniProtKB-KW"/>
</dbReference>
<reference evidence="14 15" key="1">
    <citation type="submission" date="2016-05" db="EMBL/GenBank/DDBJ databases">
        <title>Complete genome sequence of a phthalic acid esters degrading Mycobacterium sp. YC-RL4.</title>
        <authorList>
            <person name="Ren L."/>
            <person name="Fan S."/>
            <person name="Ruth N."/>
            <person name="Jia Y."/>
            <person name="Wang J."/>
            <person name="Qiao C."/>
        </authorList>
    </citation>
    <scope>NUCLEOTIDE SEQUENCE [LARGE SCALE GENOMIC DNA]</scope>
    <source>
        <strain evidence="14 15">YC-RL4</strain>
    </source>
</reference>
<comment type="similarity">
    <text evidence="3">Belongs to the peptidase M50B family.</text>
</comment>
<name>A0A172UU64_9MYCO</name>
<evidence type="ECO:0000256" key="11">
    <source>
        <dbReference type="ARBA" id="ARBA00023049"/>
    </source>
</evidence>
<evidence type="ECO:0000256" key="12">
    <source>
        <dbReference type="ARBA" id="ARBA00023136"/>
    </source>
</evidence>
<feature type="transmembrane region" description="Helical" evidence="13">
    <location>
        <begin position="159"/>
        <end position="180"/>
    </location>
</feature>
<evidence type="ECO:0000256" key="1">
    <source>
        <dbReference type="ARBA" id="ARBA00001947"/>
    </source>
</evidence>
<keyword evidence="8" id="KW-0378">Hydrolase</keyword>
<protein>
    <recommendedName>
        <fullName evidence="16">Peptidase M50</fullName>
    </recommendedName>
</protein>
<keyword evidence="11" id="KW-0482">Metalloprotease</keyword>
<evidence type="ECO:0000256" key="7">
    <source>
        <dbReference type="ARBA" id="ARBA00022723"/>
    </source>
</evidence>
<feature type="transmembrane region" description="Helical" evidence="13">
    <location>
        <begin position="15"/>
        <end position="33"/>
    </location>
</feature>
<keyword evidence="9" id="KW-0862">Zinc</keyword>
<sequence>MNIRPLRQSVRPSPIFLGIVALTLAAGALAWFCGDAIEPLSYAAVFVLVVAGWLVSLCLHEFGHAYTAWKFGDHDIAVRGYLALNPLKYSNPMLSLGLPLLFIALGGIGLPGGAVYVRTGWMTPRQRTQVSLAGPLANVVLAVLLLTAVGLFFDPAHLVFWGGLAFLGFLQVTAVLLNLLPIPGLDGYGALEPHLKPETQRALEPAKGWGFLILLVVLLVPQLNQVFFAVVFWFVDLSGINGSLVSIGGGLTRFWSAWL</sequence>
<dbReference type="AlphaFoldDB" id="A0A172UU64"/>
<dbReference type="STRING" id="1682113.A7U43_27225"/>
<dbReference type="EMBL" id="CP015596">
    <property type="protein sequence ID" value="ANE82460.1"/>
    <property type="molecule type" value="Genomic_DNA"/>
</dbReference>
<dbReference type="InterPro" id="IPR052348">
    <property type="entry name" value="Metallopeptidase_M50B"/>
</dbReference>
<evidence type="ECO:0000256" key="2">
    <source>
        <dbReference type="ARBA" id="ARBA00004651"/>
    </source>
</evidence>
<dbReference type="GO" id="GO:0046872">
    <property type="term" value="F:metal ion binding"/>
    <property type="evidence" value="ECO:0007669"/>
    <property type="project" value="UniProtKB-KW"/>
</dbReference>
<dbReference type="GO" id="GO:0005886">
    <property type="term" value="C:plasma membrane"/>
    <property type="evidence" value="ECO:0007669"/>
    <property type="project" value="UniProtKB-SubCell"/>
</dbReference>
<evidence type="ECO:0000313" key="15">
    <source>
        <dbReference type="Proteomes" id="UP000077143"/>
    </source>
</evidence>
<evidence type="ECO:0000256" key="4">
    <source>
        <dbReference type="ARBA" id="ARBA00022475"/>
    </source>
</evidence>
<dbReference type="InterPro" id="IPR044537">
    <property type="entry name" value="Rip2-like"/>
</dbReference>
<evidence type="ECO:0000256" key="6">
    <source>
        <dbReference type="ARBA" id="ARBA00022692"/>
    </source>
</evidence>
<keyword evidence="10 13" id="KW-1133">Transmembrane helix</keyword>
<evidence type="ECO:0000313" key="14">
    <source>
        <dbReference type="EMBL" id="ANE82460.1"/>
    </source>
</evidence>
<evidence type="ECO:0000256" key="5">
    <source>
        <dbReference type="ARBA" id="ARBA00022670"/>
    </source>
</evidence>
<organism evidence="14 15">
    <name type="scientific">Mycobacterium adipatum</name>
    <dbReference type="NCBI Taxonomy" id="1682113"/>
    <lineage>
        <taxon>Bacteria</taxon>
        <taxon>Bacillati</taxon>
        <taxon>Actinomycetota</taxon>
        <taxon>Actinomycetes</taxon>
        <taxon>Mycobacteriales</taxon>
        <taxon>Mycobacteriaceae</taxon>
        <taxon>Mycobacterium</taxon>
    </lineage>
</organism>
<comment type="cofactor">
    <cofactor evidence="1">
        <name>Zn(2+)</name>
        <dbReference type="ChEBI" id="CHEBI:29105"/>
    </cofactor>
</comment>
<gene>
    <name evidence="14" type="ORF">A7U43_27225</name>
</gene>
<comment type="subcellular location">
    <subcellularLocation>
        <location evidence="2">Cell membrane</location>
        <topology evidence="2">Multi-pass membrane protein</topology>
    </subcellularLocation>
</comment>
<keyword evidence="4" id="KW-1003">Cell membrane</keyword>
<keyword evidence="5" id="KW-0645">Protease</keyword>
<dbReference type="Proteomes" id="UP000077143">
    <property type="component" value="Chromosome"/>
</dbReference>